<keyword evidence="4" id="KW-1185">Reference proteome</keyword>
<dbReference type="STRING" id="177199.A0A420YFY7"/>
<evidence type="ECO:0000313" key="3">
    <source>
        <dbReference type="EMBL" id="RKU46610.1"/>
    </source>
</evidence>
<feature type="domain" description="DUF7924" evidence="2">
    <location>
        <begin position="253"/>
        <end position="387"/>
    </location>
</feature>
<feature type="compositionally biased region" description="Basic residues" evidence="1">
    <location>
        <begin position="1"/>
        <end position="12"/>
    </location>
</feature>
<evidence type="ECO:0000313" key="4">
    <source>
        <dbReference type="Proteomes" id="UP000275385"/>
    </source>
</evidence>
<dbReference type="InterPro" id="IPR057684">
    <property type="entry name" value="DUF7924"/>
</dbReference>
<dbReference type="OrthoDB" id="5336565at2759"/>
<dbReference type="AlphaFoldDB" id="A0A420YFY7"/>
<protein>
    <recommendedName>
        <fullName evidence="2">DUF7924 domain-containing protein</fullName>
    </recommendedName>
</protein>
<reference evidence="3 4" key="1">
    <citation type="submission" date="2018-08" db="EMBL/GenBank/DDBJ databases">
        <title>Draft genome of the lignicolous fungus Coniochaeta pulveracea.</title>
        <authorList>
            <person name="Borstlap C.J."/>
            <person name="De Witt R.N."/>
            <person name="Botha A."/>
            <person name="Volschenk H."/>
        </authorList>
    </citation>
    <scope>NUCLEOTIDE SEQUENCE [LARGE SCALE GENOMIC DNA]</scope>
    <source>
        <strain evidence="3 4">CAB683</strain>
    </source>
</reference>
<dbReference type="Proteomes" id="UP000275385">
    <property type="component" value="Unassembled WGS sequence"/>
</dbReference>
<comment type="caution">
    <text evidence="3">The sequence shown here is derived from an EMBL/GenBank/DDBJ whole genome shotgun (WGS) entry which is preliminary data.</text>
</comment>
<evidence type="ECO:0000256" key="1">
    <source>
        <dbReference type="SAM" id="MobiDB-lite"/>
    </source>
</evidence>
<feature type="region of interest" description="Disordered" evidence="1">
    <location>
        <begin position="92"/>
        <end position="155"/>
    </location>
</feature>
<proteinExistence type="predicted"/>
<accession>A0A420YFY7</accession>
<feature type="compositionally biased region" description="Low complexity" evidence="1">
    <location>
        <begin position="129"/>
        <end position="144"/>
    </location>
</feature>
<dbReference type="Pfam" id="PF25545">
    <property type="entry name" value="DUF7924"/>
    <property type="match status" value="1"/>
</dbReference>
<evidence type="ECO:0000259" key="2">
    <source>
        <dbReference type="Pfam" id="PF25545"/>
    </source>
</evidence>
<name>A0A420YFY7_9PEZI</name>
<organism evidence="3 4">
    <name type="scientific">Coniochaeta pulveracea</name>
    <dbReference type="NCBI Taxonomy" id="177199"/>
    <lineage>
        <taxon>Eukaryota</taxon>
        <taxon>Fungi</taxon>
        <taxon>Dikarya</taxon>
        <taxon>Ascomycota</taxon>
        <taxon>Pezizomycotina</taxon>
        <taxon>Sordariomycetes</taxon>
        <taxon>Sordariomycetidae</taxon>
        <taxon>Coniochaetales</taxon>
        <taxon>Coniochaetaceae</taxon>
        <taxon>Coniochaeta</taxon>
    </lineage>
</organism>
<dbReference type="EMBL" id="QVQW01000013">
    <property type="protein sequence ID" value="RKU46610.1"/>
    <property type="molecule type" value="Genomic_DNA"/>
</dbReference>
<sequence>MATPQKRKRQRAQKTSPANITERPAKKIKTRSEIELDAWASWKYPPEFWDRLSKISLTHRALEEHDRRVSLRHPPRAFTTATTVGDLARFARHGGPDLSDLRGCPQPPVNCPPTAMSASQSPRSRRTKSTAQSSTLPTSTTTKTTKTKRSTPYDRDFDLHLTDHRVHPVYSSQEPDLTEVMAAVAIPRPSLSPSKFSDGAFRTFRESNARAKDEDDVLANVVPTILGPGQTAHPSARNTVFGNLEPLTDGTIAPAKPDIYYGTYPEELSRPVRDELAHHIIPSTMQDKPLAPNFFIEAKGPDGSAAVATRQARYDGAIGSRAIHSLQHYGNEAPDFDGRPYTYTSTYHDGLLKLYAHHVTAPTSGEGESEYHMTQVDTWGLTGNPNGIETILFKQQTQQLYNLA</sequence>
<gene>
    <name evidence="3" type="ORF">DL546_006794</name>
</gene>
<feature type="region of interest" description="Disordered" evidence="1">
    <location>
        <begin position="1"/>
        <end position="27"/>
    </location>
</feature>